<keyword evidence="1" id="KW-0808">Transferase</keyword>
<name>A0A327NUM2_9BACT</name>
<comment type="caution">
    <text evidence="1">The sequence shown here is derived from an EMBL/GenBank/DDBJ whole genome shotgun (WGS) entry which is preliminary data.</text>
</comment>
<dbReference type="OrthoDB" id="9805604at2"/>
<dbReference type="Proteomes" id="UP000249016">
    <property type="component" value="Unassembled WGS sequence"/>
</dbReference>
<dbReference type="CDD" id="cd02513">
    <property type="entry name" value="CMP-NeuAc_Synthase"/>
    <property type="match status" value="1"/>
</dbReference>
<dbReference type="EMBL" id="QLII01000001">
    <property type="protein sequence ID" value="RAI77554.1"/>
    <property type="molecule type" value="Genomic_DNA"/>
</dbReference>
<evidence type="ECO:0000313" key="1">
    <source>
        <dbReference type="EMBL" id="RAI77554.1"/>
    </source>
</evidence>
<dbReference type="PANTHER" id="PTHR21485:SF6">
    <property type="entry name" value="N-ACYLNEURAMINATE CYTIDYLYLTRANSFERASE-RELATED"/>
    <property type="match status" value="1"/>
</dbReference>
<organism evidence="1 2">
    <name type="scientific">Spirosoma telluris</name>
    <dbReference type="NCBI Taxonomy" id="2183553"/>
    <lineage>
        <taxon>Bacteria</taxon>
        <taxon>Pseudomonadati</taxon>
        <taxon>Bacteroidota</taxon>
        <taxon>Cytophagia</taxon>
        <taxon>Cytophagales</taxon>
        <taxon>Cytophagaceae</taxon>
        <taxon>Spirosoma</taxon>
    </lineage>
</organism>
<keyword evidence="1" id="KW-0548">Nucleotidyltransferase</keyword>
<dbReference type="EC" id="2.7.7.81" evidence="1"/>
<dbReference type="SUPFAM" id="SSF53448">
    <property type="entry name" value="Nucleotide-diphospho-sugar transferases"/>
    <property type="match status" value="1"/>
</dbReference>
<dbReference type="PANTHER" id="PTHR21485">
    <property type="entry name" value="HAD SUPERFAMILY MEMBERS CMAS AND KDSC"/>
    <property type="match status" value="1"/>
</dbReference>
<protein>
    <submittedName>
        <fullName evidence="1">Pseudaminic acid cytidylyltransferase</fullName>
        <ecNumber evidence="1">2.7.7.81</ecNumber>
    </submittedName>
</protein>
<dbReference type="InterPro" id="IPR050793">
    <property type="entry name" value="CMP-NeuNAc_synthase"/>
</dbReference>
<dbReference type="NCBIfam" id="TIGR03584">
    <property type="entry name" value="PseF"/>
    <property type="match status" value="1"/>
</dbReference>
<dbReference type="AlphaFoldDB" id="A0A327NUM2"/>
<dbReference type="InterPro" id="IPR003329">
    <property type="entry name" value="Cytidylyl_trans"/>
</dbReference>
<accession>A0A327NUM2</accession>
<dbReference type="Gene3D" id="3.90.550.10">
    <property type="entry name" value="Spore Coat Polysaccharide Biosynthesis Protein SpsA, Chain A"/>
    <property type="match status" value="1"/>
</dbReference>
<keyword evidence="2" id="KW-1185">Reference proteome</keyword>
<sequence length="229" mass="25826">MSNVAIITARGGSKRIPRKNIRPFLGKPIIAYVIEAALQSGLFSEVMVSTDDAEIAEIARQYGASVPFLRTTETADDYATTAAVLSEVLSQYEQQGKQFDYACCLYPTAPFVTPKLLMQAFSTLTEKQFDTVYPVQPFSFPIQRAVFLRDSTVQWFQPEHALTRSQDLEPAYHDAGQFYFFNVNTFQQSHRLITANSGGIVISEMAAHDIDNETDWQVAEFKFQLRVKN</sequence>
<dbReference type="Pfam" id="PF02348">
    <property type="entry name" value="CTP_transf_3"/>
    <property type="match status" value="1"/>
</dbReference>
<evidence type="ECO:0000313" key="2">
    <source>
        <dbReference type="Proteomes" id="UP000249016"/>
    </source>
</evidence>
<proteinExistence type="predicted"/>
<gene>
    <name evidence="1" type="primary">pseF</name>
    <name evidence="1" type="ORF">HMF3257_31500</name>
</gene>
<dbReference type="InterPro" id="IPR020039">
    <property type="entry name" value="PseF"/>
</dbReference>
<dbReference type="RefSeq" id="WP_111348331.1">
    <property type="nucleotide sequence ID" value="NZ_QLII01000001.1"/>
</dbReference>
<dbReference type="GO" id="GO:0008781">
    <property type="term" value="F:N-acylneuraminate cytidylyltransferase activity"/>
    <property type="evidence" value="ECO:0007669"/>
    <property type="project" value="TreeGrafter"/>
</dbReference>
<reference evidence="1 2" key="1">
    <citation type="submission" date="2018-06" db="EMBL/GenBank/DDBJ databases">
        <title>Spirosoma sp. HMF3257 Genome sequencing and assembly.</title>
        <authorList>
            <person name="Kang H."/>
            <person name="Cha I."/>
            <person name="Kim H."/>
            <person name="Kang J."/>
            <person name="Joh K."/>
        </authorList>
    </citation>
    <scope>NUCLEOTIDE SEQUENCE [LARGE SCALE GENOMIC DNA]</scope>
    <source>
        <strain evidence="1 2">HMF3257</strain>
    </source>
</reference>
<dbReference type="InterPro" id="IPR029044">
    <property type="entry name" value="Nucleotide-diphossugar_trans"/>
</dbReference>